<dbReference type="Gene3D" id="3.20.20.190">
    <property type="entry name" value="Phosphatidylinositol (PI) phosphodiesterase"/>
    <property type="match status" value="1"/>
</dbReference>
<evidence type="ECO:0000313" key="2">
    <source>
        <dbReference type="EMBL" id="OEE69552.1"/>
    </source>
</evidence>
<dbReference type="GO" id="GO:0006629">
    <property type="term" value="P:lipid metabolic process"/>
    <property type="evidence" value="ECO:0007669"/>
    <property type="project" value="InterPro"/>
</dbReference>
<dbReference type="AlphaFoldDB" id="A0A1E5CLH0"/>
<accession>A0A1E5CLH0</accession>
<dbReference type="GO" id="GO:0008081">
    <property type="term" value="F:phosphoric diester hydrolase activity"/>
    <property type="evidence" value="ECO:0007669"/>
    <property type="project" value="InterPro"/>
</dbReference>
<dbReference type="PROSITE" id="PS51704">
    <property type="entry name" value="GP_PDE"/>
    <property type="match status" value="1"/>
</dbReference>
<dbReference type="Pfam" id="PF03009">
    <property type="entry name" value="GDPD"/>
    <property type="match status" value="1"/>
</dbReference>
<dbReference type="PANTHER" id="PTHR46211">
    <property type="entry name" value="GLYCEROPHOSPHORYL DIESTER PHOSPHODIESTERASE"/>
    <property type="match status" value="1"/>
</dbReference>
<dbReference type="RefSeq" id="WP_017051610.1">
    <property type="nucleotide sequence ID" value="NZ_AJYW02000313.1"/>
</dbReference>
<dbReference type="SUPFAM" id="SSF51695">
    <property type="entry name" value="PLC-like phosphodiesterases"/>
    <property type="match status" value="1"/>
</dbReference>
<organism evidence="2 3">
    <name type="scientific">Vibrio genomosp. F6 str. FF-238</name>
    <dbReference type="NCBI Taxonomy" id="1191298"/>
    <lineage>
        <taxon>Bacteria</taxon>
        <taxon>Pseudomonadati</taxon>
        <taxon>Pseudomonadota</taxon>
        <taxon>Gammaproteobacteria</taxon>
        <taxon>Vibrionales</taxon>
        <taxon>Vibrionaceae</taxon>
        <taxon>Vibrio</taxon>
    </lineage>
</organism>
<sequence>MTPLIVGHRGVAGTHPENTMASIQQAIALGLDWIEVDVQPTKDGELVICHDHTIDRCSNGKGRVDSYTLADLKALDFGSWFDTQFSGELILTLDDLLHIAEQHNLGLNLEVKVDQHDSQAVVKQLKKQLEQSPIPKNKLLLSSFSHDVMRELHQHCGAYRLAVISERLNDSVRLLLSEINAFSCNLNYFWLAESHIKELQDNGYQVWCFTVNTPESFPLLESVDAIFSDFPSRFNL</sequence>
<dbReference type="EMBL" id="AJYW02000313">
    <property type="protein sequence ID" value="OEE69552.1"/>
    <property type="molecule type" value="Genomic_DNA"/>
</dbReference>
<gene>
    <name evidence="2" type="ORF">A130_09720</name>
</gene>
<keyword evidence="3" id="KW-1185">Reference proteome</keyword>
<name>A0A1E5CLH0_9VIBR</name>
<reference evidence="2 3" key="1">
    <citation type="journal article" date="2012" name="Science">
        <title>Ecological populations of bacteria act as socially cohesive units of antibiotic production and resistance.</title>
        <authorList>
            <person name="Cordero O.X."/>
            <person name="Wildschutte H."/>
            <person name="Kirkup B."/>
            <person name="Proehl S."/>
            <person name="Ngo L."/>
            <person name="Hussain F."/>
            <person name="Le Roux F."/>
            <person name="Mincer T."/>
            <person name="Polz M.F."/>
        </authorList>
    </citation>
    <scope>NUCLEOTIDE SEQUENCE [LARGE SCALE GENOMIC DNA]</scope>
    <source>
        <strain evidence="2 3">FF-238</strain>
    </source>
</reference>
<dbReference type="InterPro" id="IPR017946">
    <property type="entry name" value="PLC-like_Pdiesterase_TIM-brl"/>
</dbReference>
<dbReference type="PANTHER" id="PTHR46211:SF1">
    <property type="entry name" value="GLYCEROPHOSPHODIESTER PHOSPHODIESTERASE, CYTOPLASMIC"/>
    <property type="match status" value="1"/>
</dbReference>
<comment type="caution">
    <text evidence="2">The sequence shown here is derived from an EMBL/GenBank/DDBJ whole genome shotgun (WGS) entry which is preliminary data.</text>
</comment>
<dbReference type="CDD" id="cd08562">
    <property type="entry name" value="GDPD_EcUgpQ_like"/>
    <property type="match status" value="1"/>
</dbReference>
<evidence type="ECO:0000313" key="3">
    <source>
        <dbReference type="Proteomes" id="UP000094165"/>
    </source>
</evidence>
<protein>
    <submittedName>
        <fullName evidence="2">Glycerophosphoryl diester phosphodiesterase</fullName>
    </submittedName>
</protein>
<evidence type="ECO:0000259" key="1">
    <source>
        <dbReference type="PROSITE" id="PS51704"/>
    </source>
</evidence>
<dbReference type="InterPro" id="IPR030395">
    <property type="entry name" value="GP_PDE_dom"/>
</dbReference>
<dbReference type="Proteomes" id="UP000094165">
    <property type="component" value="Unassembled WGS sequence"/>
</dbReference>
<proteinExistence type="predicted"/>
<feature type="domain" description="GP-PDE" evidence="1">
    <location>
        <begin position="3"/>
        <end position="236"/>
    </location>
</feature>